<feature type="domain" description="HTH lysR-type" evidence="5">
    <location>
        <begin position="1"/>
        <end position="58"/>
    </location>
</feature>
<evidence type="ECO:0000256" key="4">
    <source>
        <dbReference type="ARBA" id="ARBA00023163"/>
    </source>
</evidence>
<name>A0ABY6GHB5_9BURK</name>
<dbReference type="Pfam" id="PF03466">
    <property type="entry name" value="LysR_substrate"/>
    <property type="match status" value="1"/>
</dbReference>
<reference evidence="6" key="1">
    <citation type="submission" date="2022-09" db="EMBL/GenBank/DDBJ databases">
        <title>The complete genome of Acidovorax sp. 5MLIR.</title>
        <authorList>
            <person name="Liu L."/>
            <person name="Yue J."/>
            <person name="Yang F."/>
            <person name="Yuan J."/>
            <person name="Li L."/>
        </authorList>
    </citation>
    <scope>NUCLEOTIDE SEQUENCE</scope>
    <source>
        <strain evidence="6">5MLIR</strain>
        <plasmid evidence="6">unnamed1</plasmid>
    </source>
</reference>
<dbReference type="PROSITE" id="PS50931">
    <property type="entry name" value="HTH_LYSR"/>
    <property type="match status" value="1"/>
</dbReference>
<dbReference type="SUPFAM" id="SSF53850">
    <property type="entry name" value="Periplasmic binding protein-like II"/>
    <property type="match status" value="1"/>
</dbReference>
<keyword evidence="2" id="KW-0805">Transcription regulation</keyword>
<gene>
    <name evidence="6" type="ORF">M9799_17395</name>
</gene>
<comment type="similarity">
    <text evidence="1">Belongs to the LysR transcriptional regulatory family.</text>
</comment>
<dbReference type="SUPFAM" id="SSF46785">
    <property type="entry name" value="Winged helix' DNA-binding domain"/>
    <property type="match status" value="1"/>
</dbReference>
<evidence type="ECO:0000256" key="1">
    <source>
        <dbReference type="ARBA" id="ARBA00009437"/>
    </source>
</evidence>
<keyword evidence="4" id="KW-0804">Transcription</keyword>
<dbReference type="Gene3D" id="3.40.190.10">
    <property type="entry name" value="Periplasmic binding protein-like II"/>
    <property type="match status" value="2"/>
</dbReference>
<dbReference type="Pfam" id="PF00126">
    <property type="entry name" value="HTH_1"/>
    <property type="match status" value="1"/>
</dbReference>
<evidence type="ECO:0000259" key="5">
    <source>
        <dbReference type="PROSITE" id="PS50931"/>
    </source>
</evidence>
<dbReference type="InterPro" id="IPR005119">
    <property type="entry name" value="LysR_subst-bd"/>
</dbReference>
<dbReference type="EMBL" id="CP106882">
    <property type="protein sequence ID" value="UYG53710.1"/>
    <property type="molecule type" value="Genomic_DNA"/>
</dbReference>
<evidence type="ECO:0000256" key="3">
    <source>
        <dbReference type="ARBA" id="ARBA00023125"/>
    </source>
</evidence>
<keyword evidence="7" id="KW-1185">Reference proteome</keyword>
<keyword evidence="3" id="KW-0238">DNA-binding</keyword>
<dbReference type="Gene3D" id="1.10.10.10">
    <property type="entry name" value="Winged helix-like DNA-binding domain superfamily/Winged helix DNA-binding domain"/>
    <property type="match status" value="1"/>
</dbReference>
<keyword evidence="6" id="KW-0614">Plasmid</keyword>
<dbReference type="InterPro" id="IPR036390">
    <property type="entry name" value="WH_DNA-bd_sf"/>
</dbReference>
<sequence length="299" mass="31659">MEIRYLKSLLAVVDSGSIAEAARTEHLTAAAIGQRVQVLERELGFALLSRSGHTAQPTPACERLIARARRLVREAALLQGDASADGLGGSLRIGAVSTALTGLLPGALRHFTRAAPQARVLIVPGTSRALYRMLQAGEIDAALIAAPPFDLPRTLHAMELRHEPLMLLAPKGTRGSPAALLRRMPYIRYDPSAWGGRHAAQWLADRELAPAVLCDLDALEAIALLVADGMGVSLVPQWPGIERFAGDCRAVAIAGAAYARSMLLVRALAPDFPQTMQLLERSLQAGGDAGAAGAPTRAR</sequence>
<accession>A0ABY6GHB5</accession>
<evidence type="ECO:0000313" key="6">
    <source>
        <dbReference type="EMBL" id="UYG53710.1"/>
    </source>
</evidence>
<evidence type="ECO:0000313" key="7">
    <source>
        <dbReference type="Proteomes" id="UP001162800"/>
    </source>
</evidence>
<dbReference type="PANTHER" id="PTHR30346">
    <property type="entry name" value="TRANSCRIPTIONAL DUAL REGULATOR HCAR-RELATED"/>
    <property type="match status" value="1"/>
</dbReference>
<dbReference type="InterPro" id="IPR000847">
    <property type="entry name" value="LysR_HTH_N"/>
</dbReference>
<dbReference type="PANTHER" id="PTHR30346:SF28">
    <property type="entry name" value="HTH-TYPE TRANSCRIPTIONAL REGULATOR CYNR"/>
    <property type="match status" value="1"/>
</dbReference>
<proteinExistence type="inferred from homology"/>
<protein>
    <submittedName>
        <fullName evidence="6">LysR substrate-binding domain-containing protein</fullName>
    </submittedName>
</protein>
<organism evidence="6 7">
    <name type="scientific">Comamonas endophytica</name>
    <dbReference type="NCBI Taxonomy" id="2949090"/>
    <lineage>
        <taxon>Bacteria</taxon>
        <taxon>Pseudomonadati</taxon>
        <taxon>Pseudomonadota</taxon>
        <taxon>Betaproteobacteria</taxon>
        <taxon>Burkholderiales</taxon>
        <taxon>Comamonadaceae</taxon>
        <taxon>Comamonas</taxon>
    </lineage>
</organism>
<dbReference type="Proteomes" id="UP001162800">
    <property type="component" value="Plasmid unnamed1"/>
</dbReference>
<geneLocation type="plasmid" evidence="6 7">
    <name>unnamed1</name>
</geneLocation>
<evidence type="ECO:0000256" key="2">
    <source>
        <dbReference type="ARBA" id="ARBA00023015"/>
    </source>
</evidence>
<dbReference type="InterPro" id="IPR036388">
    <property type="entry name" value="WH-like_DNA-bd_sf"/>
</dbReference>